<dbReference type="Proteomes" id="UP000651010">
    <property type="component" value="Unassembled WGS sequence"/>
</dbReference>
<feature type="binding site" evidence="7">
    <location>
        <begin position="287"/>
        <end position="294"/>
    </location>
    <ligand>
        <name>ATP</name>
        <dbReference type="ChEBI" id="CHEBI:30616"/>
    </ligand>
</feature>
<evidence type="ECO:0000256" key="1">
    <source>
        <dbReference type="ARBA" id="ARBA00005188"/>
    </source>
</evidence>
<feature type="binding site" evidence="7">
    <location>
        <position position="518"/>
    </location>
    <ligand>
        <name>deamido-NAD(+)</name>
        <dbReference type="ChEBI" id="CHEBI:58437"/>
        <note>ligand shared between two neighboring subunits</note>
    </ligand>
</feature>
<dbReference type="NCBIfam" id="TIGR00552">
    <property type="entry name" value="nadE"/>
    <property type="match status" value="1"/>
</dbReference>
<keyword evidence="4 7" id="KW-0547">Nucleotide-binding</keyword>
<name>A0ABR9GBN8_9GAMM</name>
<dbReference type="EC" id="6.3.5.1" evidence="7 8"/>
<dbReference type="RefSeq" id="WP_192556313.1">
    <property type="nucleotide sequence ID" value="NZ_JACZZA010000008.1"/>
</dbReference>
<keyword evidence="5 7" id="KW-0067">ATP-binding</keyword>
<feature type="active site" description="Nucleophile; for glutaminase activity" evidence="7">
    <location>
        <position position="146"/>
    </location>
</feature>
<feature type="binding site" evidence="7">
    <location>
        <position position="394"/>
    </location>
    <ligand>
        <name>ATP</name>
        <dbReference type="ChEBI" id="CHEBI:30616"/>
    </ligand>
</feature>
<dbReference type="NCBIfam" id="NF010588">
    <property type="entry name" value="PRK13981.1"/>
    <property type="match status" value="1"/>
</dbReference>
<comment type="caution">
    <text evidence="11">The sequence shown here is derived from an EMBL/GenBank/DDBJ whole genome shotgun (WGS) entry which is preliminary data.</text>
</comment>
<comment type="pathway">
    <text evidence="1 7 8">Cofactor biosynthesis; NAD(+) biosynthesis; NAD(+) from deamido-NAD(+) (L-Gln route): step 1/1.</text>
</comment>
<dbReference type="InterPro" id="IPR036526">
    <property type="entry name" value="C-N_Hydrolase_sf"/>
</dbReference>
<accession>A0ABR9GBN8</accession>
<evidence type="ECO:0000256" key="3">
    <source>
        <dbReference type="ARBA" id="ARBA00022598"/>
    </source>
</evidence>
<dbReference type="Gene3D" id="3.40.50.620">
    <property type="entry name" value="HUPs"/>
    <property type="match status" value="1"/>
</dbReference>
<comment type="similarity">
    <text evidence="9">Belongs to the NAD synthetase family.</text>
</comment>
<keyword evidence="12" id="KW-1185">Reference proteome</keyword>
<keyword evidence="3 7" id="KW-0436">Ligase</keyword>
<feature type="active site" description="For glutaminase activity" evidence="7">
    <location>
        <position position="110"/>
    </location>
</feature>
<reference evidence="11 12" key="1">
    <citation type="submission" date="2020-09" db="EMBL/GenBank/DDBJ databases">
        <title>Dyella sp. 7MK23 isolated from forest soil.</title>
        <authorList>
            <person name="Fu J."/>
        </authorList>
    </citation>
    <scope>NUCLEOTIDE SEQUENCE [LARGE SCALE GENOMIC DNA]</scope>
    <source>
        <strain evidence="11 12">7MK23</strain>
    </source>
</reference>
<dbReference type="InterPro" id="IPR014729">
    <property type="entry name" value="Rossmann-like_a/b/a_fold"/>
</dbReference>
<feature type="binding site" evidence="7">
    <location>
        <position position="172"/>
    </location>
    <ligand>
        <name>L-glutamine</name>
        <dbReference type="ChEBI" id="CHEBI:58359"/>
    </ligand>
</feature>
<evidence type="ECO:0000256" key="4">
    <source>
        <dbReference type="ARBA" id="ARBA00022741"/>
    </source>
</evidence>
<dbReference type="PIRSF" id="PIRSF006630">
    <property type="entry name" value="NADS_GAT"/>
    <property type="match status" value="1"/>
</dbReference>
<dbReference type="CDD" id="cd07570">
    <property type="entry name" value="GAT_Gln-NAD-synth"/>
    <property type="match status" value="1"/>
</dbReference>
<dbReference type="CDD" id="cd00553">
    <property type="entry name" value="NAD_synthase"/>
    <property type="match status" value="1"/>
</dbReference>
<organism evidence="11 12">
    <name type="scientific">Dyella acidiphila</name>
    <dbReference type="NCBI Taxonomy" id="2775866"/>
    <lineage>
        <taxon>Bacteria</taxon>
        <taxon>Pseudomonadati</taxon>
        <taxon>Pseudomonadota</taxon>
        <taxon>Gammaproteobacteria</taxon>
        <taxon>Lysobacterales</taxon>
        <taxon>Rhodanobacteraceae</taxon>
        <taxon>Dyella</taxon>
    </lineage>
</organism>
<comment type="catalytic activity">
    <reaction evidence="7 8">
        <text>deamido-NAD(+) + L-glutamine + ATP + H2O = L-glutamate + AMP + diphosphate + NAD(+) + H(+)</text>
        <dbReference type="Rhea" id="RHEA:24384"/>
        <dbReference type="ChEBI" id="CHEBI:15377"/>
        <dbReference type="ChEBI" id="CHEBI:15378"/>
        <dbReference type="ChEBI" id="CHEBI:29985"/>
        <dbReference type="ChEBI" id="CHEBI:30616"/>
        <dbReference type="ChEBI" id="CHEBI:33019"/>
        <dbReference type="ChEBI" id="CHEBI:57540"/>
        <dbReference type="ChEBI" id="CHEBI:58359"/>
        <dbReference type="ChEBI" id="CHEBI:58437"/>
        <dbReference type="ChEBI" id="CHEBI:456215"/>
        <dbReference type="EC" id="6.3.5.1"/>
    </reaction>
</comment>
<dbReference type="EMBL" id="JACZZA010000008">
    <property type="protein sequence ID" value="MBE1161463.1"/>
    <property type="molecule type" value="Genomic_DNA"/>
</dbReference>
<evidence type="ECO:0000256" key="6">
    <source>
        <dbReference type="ARBA" id="ARBA00023027"/>
    </source>
</evidence>
<feature type="binding site" evidence="7">
    <location>
        <position position="178"/>
    </location>
    <ligand>
        <name>L-glutamine</name>
        <dbReference type="ChEBI" id="CHEBI:58359"/>
    </ligand>
</feature>
<evidence type="ECO:0000256" key="2">
    <source>
        <dbReference type="ARBA" id="ARBA00007145"/>
    </source>
</evidence>
<feature type="binding site" evidence="7">
    <location>
        <position position="399"/>
    </location>
    <ligand>
        <name>deamido-NAD(+)</name>
        <dbReference type="ChEBI" id="CHEBI:58437"/>
        <note>ligand shared between two neighboring subunits</note>
    </ligand>
</feature>
<evidence type="ECO:0000256" key="8">
    <source>
        <dbReference type="PIRNR" id="PIRNR006630"/>
    </source>
</evidence>
<evidence type="ECO:0000313" key="11">
    <source>
        <dbReference type="EMBL" id="MBE1161463.1"/>
    </source>
</evidence>
<sequence length="546" mass="59438">MAALRLALAQYDFPVGAVAANTAKVQELMAEARAGHAALAVFPELTISGYPPEDLLLRPSFLAACQESMQQLAAQTNGLAAIVGFPHSQGEVFNAAAFLRGGEIAQVTHKQILPNYGVFDDKRYFRPGRTSAIAVLDGVRVAYLICEDIWQAEPAAAAAKAGAELIVVINASPWDAAKQTTREEVLSARAQETGCAVVYLNLVGGQDEVVYDGGSLLVNGDGSIAARAPAFVDALLWADFDPSDRTLRARDWPSVPDRSHEATLYAALVRGVRDYIDKNGFRGVLLGLSGGIDSALTLALAVDALGPERVTAVMMPMRYTSQLSLDGAREQAERLGVEYHVLGIEPAYDAFITTLTPLFQGKPADTTEENLQSRTRGVMLMALSNKHGRLLLATGNKSEMAVGYATLYGDMCGAYAPLKDVYKTEVYRLSRWRNQAQALQTGKPDDWTIPPAVIERPPSAELRDNQTDQDSLPPYDELDAILARFIEDEQSQAEIIAAGYDENTVHRVVRLVLVNEFKRRQSAPGPRVTTRAFGRERRYPITSGWK</sequence>
<dbReference type="Gene3D" id="3.60.110.10">
    <property type="entry name" value="Carbon-nitrogen hydrolase"/>
    <property type="match status" value="1"/>
</dbReference>
<gene>
    <name evidence="7" type="primary">nadE</name>
    <name evidence="11" type="ORF">IGX34_13850</name>
</gene>
<evidence type="ECO:0000259" key="10">
    <source>
        <dbReference type="PROSITE" id="PS50263"/>
    </source>
</evidence>
<dbReference type="PROSITE" id="PS50263">
    <property type="entry name" value="CN_HYDROLASE"/>
    <property type="match status" value="1"/>
</dbReference>
<dbReference type="PANTHER" id="PTHR23090:SF9">
    <property type="entry name" value="GLUTAMINE-DEPENDENT NAD(+) SYNTHETASE"/>
    <property type="match status" value="1"/>
</dbReference>
<feature type="binding site" evidence="7">
    <location>
        <position position="116"/>
    </location>
    <ligand>
        <name>L-glutamine</name>
        <dbReference type="ChEBI" id="CHEBI:58359"/>
    </ligand>
</feature>
<evidence type="ECO:0000313" key="12">
    <source>
        <dbReference type="Proteomes" id="UP000651010"/>
    </source>
</evidence>
<feature type="binding site" evidence="7">
    <location>
        <position position="370"/>
    </location>
    <ligand>
        <name>deamido-NAD(+)</name>
        <dbReference type="ChEBI" id="CHEBI:58437"/>
        <note>ligand shared between two neighboring subunits</note>
    </ligand>
</feature>
<evidence type="ECO:0000256" key="5">
    <source>
        <dbReference type="ARBA" id="ARBA00022840"/>
    </source>
</evidence>
<dbReference type="Pfam" id="PF00795">
    <property type="entry name" value="CN_hydrolase"/>
    <property type="match status" value="1"/>
</dbReference>
<feature type="active site" description="Proton acceptor; for glutaminase activity" evidence="7">
    <location>
        <position position="44"/>
    </location>
</feature>
<evidence type="ECO:0000256" key="9">
    <source>
        <dbReference type="RuleBase" id="RU003811"/>
    </source>
</evidence>
<comment type="similarity">
    <text evidence="2 7 8">In the C-terminal section; belongs to the NAD synthetase family.</text>
</comment>
<dbReference type="PANTHER" id="PTHR23090">
    <property type="entry name" value="NH 3 /GLUTAMINE-DEPENDENT NAD + SYNTHETASE"/>
    <property type="match status" value="1"/>
</dbReference>
<feature type="domain" description="CN hydrolase" evidence="10">
    <location>
        <begin position="4"/>
        <end position="242"/>
    </location>
</feature>
<dbReference type="InterPro" id="IPR022310">
    <property type="entry name" value="NAD/GMP_synthase"/>
</dbReference>
<dbReference type="InterPro" id="IPR014445">
    <property type="entry name" value="Gln-dep_NAD_synthase"/>
</dbReference>
<evidence type="ECO:0000256" key="7">
    <source>
        <dbReference type="HAMAP-Rule" id="MF_02090"/>
    </source>
</evidence>
<comment type="function">
    <text evidence="7">Catalyzes the ATP-dependent amidation of deamido-NAD to form NAD. Uses L-glutamine as a nitrogen source.</text>
</comment>
<dbReference type="GO" id="GO:0003952">
    <property type="term" value="F:NAD+ synthase (glutamine-hydrolyzing) activity"/>
    <property type="evidence" value="ECO:0007669"/>
    <property type="project" value="UniProtKB-EC"/>
</dbReference>
<dbReference type="SUPFAM" id="SSF52402">
    <property type="entry name" value="Adenine nucleotide alpha hydrolases-like"/>
    <property type="match status" value="1"/>
</dbReference>
<dbReference type="HAMAP" id="MF_02090">
    <property type="entry name" value="NadE_glutamine_dep"/>
    <property type="match status" value="1"/>
</dbReference>
<dbReference type="SUPFAM" id="SSF56317">
    <property type="entry name" value="Carbon-nitrogen hydrolase"/>
    <property type="match status" value="1"/>
</dbReference>
<dbReference type="Pfam" id="PF02540">
    <property type="entry name" value="NAD_synthase"/>
    <property type="match status" value="1"/>
</dbReference>
<keyword evidence="6 7" id="KW-0520">NAD</keyword>
<comment type="caution">
    <text evidence="7">Lacks conserved residue(s) required for the propagation of feature annotation.</text>
</comment>
<protein>
    <recommendedName>
        <fullName evidence="7 8">Glutamine-dependent NAD(+) synthetase</fullName>
        <ecNumber evidence="7 8">6.3.5.1</ecNumber>
    </recommendedName>
    <alternativeName>
        <fullName evidence="7 8">NAD(+) synthase [glutamine-hydrolyzing]</fullName>
    </alternativeName>
</protein>
<proteinExistence type="inferred from homology"/>
<dbReference type="InterPro" id="IPR003694">
    <property type="entry name" value="NAD_synthase"/>
</dbReference>
<dbReference type="InterPro" id="IPR003010">
    <property type="entry name" value="C-N_Hydrolase"/>
</dbReference>